<dbReference type="SUPFAM" id="SSF49899">
    <property type="entry name" value="Concanavalin A-like lectins/glucanases"/>
    <property type="match status" value="1"/>
</dbReference>
<dbReference type="RefSeq" id="XP_017030998.2">
    <property type="nucleotide sequence ID" value="XM_017175509.3"/>
</dbReference>
<dbReference type="InterPro" id="IPR000757">
    <property type="entry name" value="Beta-glucanase-like"/>
</dbReference>
<dbReference type="PANTHER" id="PTHR10963:SF60">
    <property type="entry name" value="GRAM-NEGATIVE BACTERIA-BINDING PROTEIN 1-RELATED"/>
    <property type="match status" value="1"/>
</dbReference>
<feature type="domain" description="GH16" evidence="2">
    <location>
        <begin position="146"/>
        <end position="422"/>
    </location>
</feature>
<feature type="signal peptide" evidence="1">
    <location>
        <begin position="1"/>
        <end position="17"/>
    </location>
</feature>
<dbReference type="GO" id="GO:0004553">
    <property type="term" value="F:hydrolase activity, hydrolyzing O-glycosyl compounds"/>
    <property type="evidence" value="ECO:0007669"/>
    <property type="project" value="InterPro"/>
</dbReference>
<keyword evidence="3" id="KW-1185">Reference proteome</keyword>
<dbReference type="Proteomes" id="UP001652661">
    <property type="component" value="Chromosome 3L"/>
</dbReference>
<dbReference type="PANTHER" id="PTHR10963">
    <property type="entry name" value="GLYCOSYL HYDROLASE-RELATED"/>
    <property type="match status" value="1"/>
</dbReference>
<keyword evidence="1" id="KW-0732">Signal</keyword>
<proteinExistence type="predicted"/>
<name>A0A6P4J8T1_DROKI</name>
<dbReference type="GeneID" id="108080676"/>
<protein>
    <submittedName>
        <fullName evidence="4">Gram-negative bacteria-binding protein 2 isoform X2</fullName>
    </submittedName>
</protein>
<dbReference type="Pfam" id="PF00722">
    <property type="entry name" value="Glyco_hydro_16"/>
    <property type="match status" value="1"/>
</dbReference>
<gene>
    <name evidence="4" type="primary">GNBP1</name>
</gene>
<organism evidence="3 4">
    <name type="scientific">Drosophila kikkawai</name>
    <name type="common">Fruit fly</name>
    <dbReference type="NCBI Taxonomy" id="30033"/>
    <lineage>
        <taxon>Eukaryota</taxon>
        <taxon>Metazoa</taxon>
        <taxon>Ecdysozoa</taxon>
        <taxon>Arthropoda</taxon>
        <taxon>Hexapoda</taxon>
        <taxon>Insecta</taxon>
        <taxon>Pterygota</taxon>
        <taxon>Neoptera</taxon>
        <taxon>Endopterygota</taxon>
        <taxon>Diptera</taxon>
        <taxon>Brachycera</taxon>
        <taxon>Muscomorpha</taxon>
        <taxon>Ephydroidea</taxon>
        <taxon>Drosophilidae</taxon>
        <taxon>Drosophila</taxon>
        <taxon>Sophophora</taxon>
    </lineage>
</organism>
<dbReference type="InterPro" id="IPR050546">
    <property type="entry name" value="Glycosyl_Hydrlase_16"/>
</dbReference>
<accession>A0A6P4J8T1</accession>
<dbReference type="AlphaFoldDB" id="A0A6P4J8T1"/>
<evidence type="ECO:0000256" key="1">
    <source>
        <dbReference type="SAM" id="SignalP"/>
    </source>
</evidence>
<feature type="chain" id="PRO_5045115360" evidence="1">
    <location>
        <begin position="18"/>
        <end position="424"/>
    </location>
</feature>
<evidence type="ECO:0000313" key="3">
    <source>
        <dbReference type="Proteomes" id="UP001652661"/>
    </source>
</evidence>
<reference evidence="4" key="1">
    <citation type="submission" date="2025-08" db="UniProtKB">
        <authorList>
            <consortium name="RefSeq"/>
        </authorList>
    </citation>
    <scope>IDENTIFICATION</scope>
    <source>
        <strain evidence="4">14028-0561.14</strain>
        <tissue evidence="4">Whole fly</tissue>
    </source>
</reference>
<dbReference type="GO" id="GO:0005975">
    <property type="term" value="P:carbohydrate metabolic process"/>
    <property type="evidence" value="ECO:0007669"/>
    <property type="project" value="InterPro"/>
</dbReference>
<dbReference type="PROSITE" id="PS51762">
    <property type="entry name" value="GH16_2"/>
    <property type="match status" value="1"/>
</dbReference>
<evidence type="ECO:0000259" key="2">
    <source>
        <dbReference type="PROSITE" id="PS51762"/>
    </source>
</evidence>
<evidence type="ECO:0000313" key="4">
    <source>
        <dbReference type="RefSeq" id="XP_017030998.2"/>
    </source>
</evidence>
<dbReference type="InterPro" id="IPR013320">
    <property type="entry name" value="ConA-like_dom_sf"/>
</dbReference>
<sequence length="424" mass="48632">MHIFLGLIASLVVGIESFMVPMPFVKTNLPWVSFTLPEDKQLDISSVLYYTDYGKDKCPAYVYKSNPNVIHPWEIEEHLNSTLRISAVVQTKQNETFVDTFSLSSLGRKVQTERVMCLPSTVKKPRGELIFSENFKDSNLNKWTHVVQSQVPAPHYEGVAFVNDRANSFVENNRLHLRVTKSNYSKTNPFHLKDCTSKSKKKRCGSTKDYNKMFKFIPPFVSAKLRSKETFSYCRIQIIAKMPIGDLLFPGLTLAYDDGNDNDDGDDAIRIAIVRGNQRLSDIVGNEIGGSRVFAGAIYIRDIYTEIHEEIKYIETKKHFGERFHIYTVIWHEKKIIFKVDDETIATISGTVAEALSKNKRHIELFVTVGGEYNFPHTRVPFHKNPYLNTKKMLKKAVEQAPKWENPEMVIKSIKVYSTDESEI</sequence>
<dbReference type="OrthoDB" id="4781at2759"/>
<dbReference type="Gene3D" id="2.60.120.200">
    <property type="match status" value="1"/>
</dbReference>